<feature type="compositionally biased region" description="Basic and acidic residues" evidence="1">
    <location>
        <begin position="11"/>
        <end position="29"/>
    </location>
</feature>
<dbReference type="Proteomes" id="UP000504610">
    <property type="component" value="Chromosome 4"/>
</dbReference>
<dbReference type="OrthoDB" id="1109520at2759"/>
<sequence length="428" mass="48451">MGKKTRAQLTAEKDARDAEDWAQRGKSLEDETAPTGTERTTRQRTQAARKSTEQMQRAETTSAARKSTEQVKRTETTSAARKSTEQGKRAGKSIATPTDEESEEGDEESEEEPAPAKKAKMTKGKGIAVERDKGKVPTPEELYDHLMNGMGWQATRFADLELLKALEIDSDMAELLGHLKMPKLLTMAYPTYKELTSQFLSTLEVTYHDSRHVRQGWGKIKFKIDGRVYYMNFRDIGTIMGFQDAEETTLPRCDGLPKKLWELITGINHRTGADKNSRIRHPTVRYLHRLLVHLFYPRKQHGNVTEEDLRLICPAISPYTTPGQLPLPSTDIYAKFGMVGFFVSRLEHYRDWAWTTGDKDPKIGIGGMITPLLQAQNINLRKGGVGPKLIDGAYLKIATYFSGMYQGSYVYHYGLEKGKLRYSSQTWT</sequence>
<dbReference type="RefSeq" id="XP_056865674.1">
    <property type="nucleotide sequence ID" value="XM_057009694.1"/>
</dbReference>
<evidence type="ECO:0000256" key="1">
    <source>
        <dbReference type="SAM" id="MobiDB-lite"/>
    </source>
</evidence>
<gene>
    <name evidence="4" type="primary">LOC130494661</name>
</gene>
<keyword evidence="3" id="KW-1185">Reference proteome</keyword>
<dbReference type="AlphaFoldDB" id="A0A9W3DPG4"/>
<evidence type="ECO:0000313" key="4">
    <source>
        <dbReference type="RefSeq" id="XP_056865674.1"/>
    </source>
</evidence>
<evidence type="ECO:0000259" key="2">
    <source>
        <dbReference type="Pfam" id="PF03078"/>
    </source>
</evidence>
<feature type="region of interest" description="Disordered" evidence="1">
    <location>
        <begin position="1"/>
        <end position="126"/>
    </location>
</feature>
<name>A0A9W3DPG4_RAPSA</name>
<organism evidence="3 4">
    <name type="scientific">Raphanus sativus</name>
    <name type="common">Radish</name>
    <name type="synonym">Raphanus raphanistrum var. sativus</name>
    <dbReference type="NCBI Taxonomy" id="3726"/>
    <lineage>
        <taxon>Eukaryota</taxon>
        <taxon>Viridiplantae</taxon>
        <taxon>Streptophyta</taxon>
        <taxon>Embryophyta</taxon>
        <taxon>Tracheophyta</taxon>
        <taxon>Spermatophyta</taxon>
        <taxon>Magnoliopsida</taxon>
        <taxon>eudicotyledons</taxon>
        <taxon>Gunneridae</taxon>
        <taxon>Pentapetalae</taxon>
        <taxon>rosids</taxon>
        <taxon>malvids</taxon>
        <taxon>Brassicales</taxon>
        <taxon>Brassicaceae</taxon>
        <taxon>Brassiceae</taxon>
        <taxon>Raphanus</taxon>
    </lineage>
</organism>
<evidence type="ECO:0000313" key="3">
    <source>
        <dbReference type="Proteomes" id="UP000504610"/>
    </source>
</evidence>
<dbReference type="Pfam" id="PF03078">
    <property type="entry name" value="ATHILA"/>
    <property type="match status" value="1"/>
</dbReference>
<protein>
    <submittedName>
        <fullName evidence="4">Uncharacterized protein LOC130494661</fullName>
    </submittedName>
</protein>
<feature type="compositionally biased region" description="Basic and acidic residues" evidence="1">
    <location>
        <begin position="66"/>
        <end position="75"/>
    </location>
</feature>
<accession>A0A9W3DPG4</accession>
<reference evidence="3" key="1">
    <citation type="journal article" date="2019" name="Database">
        <title>The radish genome database (RadishGD): an integrated information resource for radish genomics.</title>
        <authorList>
            <person name="Yu H.J."/>
            <person name="Baek S."/>
            <person name="Lee Y.J."/>
            <person name="Cho A."/>
            <person name="Mun J.H."/>
        </authorList>
    </citation>
    <scope>NUCLEOTIDE SEQUENCE [LARGE SCALE GENOMIC DNA]</scope>
    <source>
        <strain evidence="3">cv. WK10039</strain>
    </source>
</reference>
<feature type="compositionally biased region" description="Acidic residues" evidence="1">
    <location>
        <begin position="98"/>
        <end position="113"/>
    </location>
</feature>
<feature type="domain" description="Arabidopsis retrotransposon Orf1 C-terminal" evidence="2">
    <location>
        <begin position="82"/>
        <end position="416"/>
    </location>
</feature>
<feature type="compositionally biased region" description="Polar residues" evidence="1">
    <location>
        <begin position="53"/>
        <end position="65"/>
    </location>
</feature>
<dbReference type="InterPro" id="IPR004312">
    <property type="entry name" value="ATHILA_Orf1_C"/>
</dbReference>
<proteinExistence type="predicted"/>
<dbReference type="GeneID" id="130494661"/>
<reference evidence="4" key="2">
    <citation type="submission" date="2025-08" db="UniProtKB">
        <authorList>
            <consortium name="RefSeq"/>
        </authorList>
    </citation>
    <scope>IDENTIFICATION</scope>
    <source>
        <tissue evidence="4">Leaf</tissue>
    </source>
</reference>
<dbReference type="KEGG" id="rsz:130494661"/>